<evidence type="ECO:0000256" key="2">
    <source>
        <dbReference type="SAM" id="SignalP"/>
    </source>
</evidence>
<reference evidence="3" key="1">
    <citation type="journal article" date="2014" name="Int. J. Syst. Evol. Microbiol.">
        <title>Complete genome sequence of Corynebacterium casei LMG S-19264T (=DSM 44701T), isolated from a smear-ripened cheese.</title>
        <authorList>
            <consortium name="US DOE Joint Genome Institute (JGI-PGF)"/>
            <person name="Walter F."/>
            <person name="Albersmeier A."/>
            <person name="Kalinowski J."/>
            <person name="Ruckert C."/>
        </authorList>
    </citation>
    <scope>NUCLEOTIDE SEQUENCE</scope>
    <source>
        <strain evidence="3">CGMCC 1.15725</strain>
    </source>
</reference>
<evidence type="ECO:0008006" key="5">
    <source>
        <dbReference type="Google" id="ProtNLM"/>
    </source>
</evidence>
<dbReference type="AlphaFoldDB" id="A0A8J2YZ21"/>
<feature type="region of interest" description="Disordered" evidence="1">
    <location>
        <begin position="28"/>
        <end position="59"/>
    </location>
</feature>
<dbReference type="Proteomes" id="UP000646365">
    <property type="component" value="Unassembled WGS sequence"/>
</dbReference>
<proteinExistence type="predicted"/>
<accession>A0A8J2YZ21</accession>
<evidence type="ECO:0000256" key="1">
    <source>
        <dbReference type="SAM" id="MobiDB-lite"/>
    </source>
</evidence>
<gene>
    <name evidence="3" type="ORF">GCM10011611_45670</name>
</gene>
<keyword evidence="4" id="KW-1185">Reference proteome</keyword>
<reference evidence="3" key="2">
    <citation type="submission" date="2020-09" db="EMBL/GenBank/DDBJ databases">
        <authorList>
            <person name="Sun Q."/>
            <person name="Zhou Y."/>
        </authorList>
    </citation>
    <scope>NUCLEOTIDE SEQUENCE</scope>
    <source>
        <strain evidence="3">CGMCC 1.15725</strain>
    </source>
</reference>
<organism evidence="3 4">
    <name type="scientific">Aliidongia dinghuensis</name>
    <dbReference type="NCBI Taxonomy" id="1867774"/>
    <lineage>
        <taxon>Bacteria</taxon>
        <taxon>Pseudomonadati</taxon>
        <taxon>Pseudomonadota</taxon>
        <taxon>Alphaproteobacteria</taxon>
        <taxon>Rhodospirillales</taxon>
        <taxon>Dongiaceae</taxon>
        <taxon>Aliidongia</taxon>
    </lineage>
</organism>
<dbReference type="EMBL" id="BMJQ01000013">
    <property type="protein sequence ID" value="GGF34322.1"/>
    <property type="molecule type" value="Genomic_DNA"/>
</dbReference>
<dbReference type="RefSeq" id="WP_189050135.1">
    <property type="nucleotide sequence ID" value="NZ_BMJQ01000013.1"/>
</dbReference>
<keyword evidence="2" id="KW-0732">Signal</keyword>
<feature type="signal peptide" evidence="2">
    <location>
        <begin position="1"/>
        <end position="25"/>
    </location>
</feature>
<sequence length="59" mass="6022">MKALVSALALLSFVGAATVPAVAFAQDATTTTKPAKKAAKKHTAHKTAKKSKKKAATQS</sequence>
<name>A0A8J2YZ21_9PROT</name>
<evidence type="ECO:0000313" key="3">
    <source>
        <dbReference type="EMBL" id="GGF34322.1"/>
    </source>
</evidence>
<protein>
    <recommendedName>
        <fullName evidence="5">Acid-shock protein</fullName>
    </recommendedName>
</protein>
<comment type="caution">
    <text evidence="3">The sequence shown here is derived from an EMBL/GenBank/DDBJ whole genome shotgun (WGS) entry which is preliminary data.</text>
</comment>
<feature type="chain" id="PRO_5035159219" description="Acid-shock protein" evidence="2">
    <location>
        <begin position="26"/>
        <end position="59"/>
    </location>
</feature>
<feature type="compositionally biased region" description="Basic residues" evidence="1">
    <location>
        <begin position="34"/>
        <end position="59"/>
    </location>
</feature>
<evidence type="ECO:0000313" key="4">
    <source>
        <dbReference type="Proteomes" id="UP000646365"/>
    </source>
</evidence>